<gene>
    <name evidence="1" type="ORF">SLNSH_13575</name>
</gene>
<accession>A0A2T1HS79</accession>
<sequence>MRRSEPWSLFMNQDFAAQEAQLEKLNGLADNLGKALSSAFAKGTTDGRKLDDVLRGLGQKLQDMALKAAMQPLQALLASGLSSLGARLGASTGQGMGLGGFGPVQAFADGGVIRAPTYFPLGQGLGLAGEAGPEAILPLARGPDGALGVRAGGGAASVTVNIAAQDVESFRRSEASLTAAIARAVARGQRGL</sequence>
<evidence type="ECO:0000313" key="2">
    <source>
        <dbReference type="Proteomes" id="UP000239772"/>
    </source>
</evidence>
<dbReference type="Proteomes" id="UP000239772">
    <property type="component" value="Unassembled WGS sequence"/>
</dbReference>
<organism evidence="1 2">
    <name type="scientific">Alsobacter soli</name>
    <dbReference type="NCBI Taxonomy" id="2109933"/>
    <lineage>
        <taxon>Bacteria</taxon>
        <taxon>Pseudomonadati</taxon>
        <taxon>Pseudomonadota</taxon>
        <taxon>Alphaproteobacteria</taxon>
        <taxon>Hyphomicrobiales</taxon>
        <taxon>Alsobacteraceae</taxon>
        <taxon>Alsobacter</taxon>
    </lineage>
</organism>
<comment type="caution">
    <text evidence="1">The sequence shown here is derived from an EMBL/GenBank/DDBJ whole genome shotgun (WGS) entry which is preliminary data.</text>
</comment>
<proteinExistence type="predicted"/>
<evidence type="ECO:0000313" key="1">
    <source>
        <dbReference type="EMBL" id="PSC04520.1"/>
    </source>
</evidence>
<dbReference type="OrthoDB" id="8448547at2"/>
<protein>
    <submittedName>
        <fullName evidence="1">Phage tail protein</fullName>
    </submittedName>
</protein>
<dbReference type="AlphaFoldDB" id="A0A2T1HS79"/>
<reference evidence="2" key="1">
    <citation type="submission" date="2018-03" db="EMBL/GenBank/DDBJ databases">
        <authorList>
            <person name="Sun L."/>
            <person name="Liu H."/>
            <person name="Chen W."/>
            <person name="Huang K."/>
            <person name="Liu W."/>
            <person name="Gao X."/>
        </authorList>
    </citation>
    <scope>NUCLEOTIDE SEQUENCE [LARGE SCALE GENOMIC DNA]</scope>
    <source>
        <strain evidence="2">SH9</strain>
    </source>
</reference>
<dbReference type="EMBL" id="PVZS01000013">
    <property type="protein sequence ID" value="PSC04520.1"/>
    <property type="molecule type" value="Genomic_DNA"/>
</dbReference>
<keyword evidence="2" id="KW-1185">Reference proteome</keyword>
<name>A0A2T1HS79_9HYPH</name>